<evidence type="ECO:0000313" key="2">
    <source>
        <dbReference type="Proteomes" id="UP000214720"/>
    </source>
</evidence>
<sequence>MEEPHLPDGWIIDGPDALLEAAAAWAPESYSVYVLGRSARGSDTFPCRVKGIWREVKAFEGARGALWYSTSAGDMKPCEFAGAAGRIPPELAKEISFYANEDRL</sequence>
<dbReference type="EMBL" id="MTHB01000133">
    <property type="protein sequence ID" value="OXC76246.1"/>
    <property type="molecule type" value="Genomic_DNA"/>
</dbReference>
<proteinExistence type="predicted"/>
<gene>
    <name evidence="1" type="ORF">BSU04_22900</name>
</gene>
<name>A0A226WYF6_CABSO</name>
<protein>
    <submittedName>
        <fullName evidence="1">Uncharacterized protein</fullName>
    </submittedName>
</protein>
<accession>A0A226WYF6</accession>
<reference evidence="2" key="1">
    <citation type="submission" date="2017-01" db="EMBL/GenBank/DDBJ databases">
        <title>Genome Analysis of Deinococcus marmoris KOPRI26562.</title>
        <authorList>
            <person name="Kim J.H."/>
            <person name="Oh H.-M."/>
        </authorList>
    </citation>
    <scope>NUCLEOTIDE SEQUENCE [LARGE SCALE GENOMIC DNA]</scope>
    <source>
        <strain evidence="2">PAMC 26633</strain>
    </source>
</reference>
<dbReference type="AlphaFoldDB" id="A0A226WYF6"/>
<dbReference type="Proteomes" id="UP000214720">
    <property type="component" value="Unassembled WGS sequence"/>
</dbReference>
<comment type="caution">
    <text evidence="1">The sequence shown here is derived from an EMBL/GenBank/DDBJ whole genome shotgun (WGS) entry which is preliminary data.</text>
</comment>
<organism evidence="1 2">
    <name type="scientific">Caballeronia sordidicola</name>
    <name type="common">Burkholderia sordidicola</name>
    <dbReference type="NCBI Taxonomy" id="196367"/>
    <lineage>
        <taxon>Bacteria</taxon>
        <taxon>Pseudomonadati</taxon>
        <taxon>Pseudomonadota</taxon>
        <taxon>Betaproteobacteria</taxon>
        <taxon>Burkholderiales</taxon>
        <taxon>Burkholderiaceae</taxon>
        <taxon>Caballeronia</taxon>
    </lineage>
</organism>
<evidence type="ECO:0000313" key="1">
    <source>
        <dbReference type="EMBL" id="OXC76246.1"/>
    </source>
</evidence>